<dbReference type="PANTHER" id="PTHR33509">
    <property type="entry name" value="LATE EMBRYOGENIS ABUNDANT PROTEIN 2-RELATED"/>
    <property type="match status" value="1"/>
</dbReference>
<accession>A0A8B7BSW5</accession>
<dbReference type="Pfam" id="PF03242">
    <property type="entry name" value="LEA_3a"/>
    <property type="match status" value="1"/>
</dbReference>
<dbReference type="OrthoDB" id="1936089at2759"/>
<keyword evidence="1" id="KW-1185">Reference proteome</keyword>
<reference evidence="2" key="1">
    <citation type="submission" date="2025-08" db="UniProtKB">
        <authorList>
            <consortium name="RefSeq"/>
        </authorList>
    </citation>
    <scope>IDENTIFICATION</scope>
    <source>
        <tissue evidence="2">Young leaves</tissue>
    </source>
</reference>
<proteinExistence type="predicted"/>
<name>A0A8B7BSW5_PHODC</name>
<evidence type="ECO:0000313" key="2">
    <source>
        <dbReference type="RefSeq" id="XP_008784753.1"/>
    </source>
</evidence>
<dbReference type="GO" id="GO:0005739">
    <property type="term" value="C:mitochondrion"/>
    <property type="evidence" value="ECO:0007669"/>
    <property type="project" value="TreeGrafter"/>
</dbReference>
<dbReference type="InterPro" id="IPR004926">
    <property type="entry name" value="LEA_3a"/>
</dbReference>
<dbReference type="AlphaFoldDB" id="A0A8B7BSW5"/>
<dbReference type="GO" id="GO:0006950">
    <property type="term" value="P:response to stress"/>
    <property type="evidence" value="ECO:0007669"/>
    <property type="project" value="TreeGrafter"/>
</dbReference>
<organism evidence="1 2">
    <name type="scientific">Phoenix dactylifera</name>
    <name type="common">Date palm</name>
    <dbReference type="NCBI Taxonomy" id="42345"/>
    <lineage>
        <taxon>Eukaryota</taxon>
        <taxon>Viridiplantae</taxon>
        <taxon>Streptophyta</taxon>
        <taxon>Embryophyta</taxon>
        <taxon>Tracheophyta</taxon>
        <taxon>Spermatophyta</taxon>
        <taxon>Magnoliopsida</taxon>
        <taxon>Liliopsida</taxon>
        <taxon>Arecaceae</taxon>
        <taxon>Coryphoideae</taxon>
        <taxon>Phoeniceae</taxon>
        <taxon>Phoenix</taxon>
    </lineage>
</organism>
<dbReference type="PANTHER" id="PTHR33509:SF5">
    <property type="entry name" value="PROTEIN SENESCENCE-ASSOCIATED GENE 21, MITOCHONDRIAL"/>
    <property type="match status" value="1"/>
</dbReference>
<dbReference type="RefSeq" id="XP_008784753.1">
    <property type="nucleotide sequence ID" value="XM_008786531.4"/>
</dbReference>
<sequence length="96" mass="10085">MARALSNATLIAVFSDGIALLASRRGYSAVAGRGSRTVVEEKVAAAAMKRDGGLESAASSSWVPDPVTGFYRPANRAAEIDPAELRAMLLKPKSQH</sequence>
<dbReference type="KEGG" id="pda:103703621"/>
<protein>
    <submittedName>
        <fullName evidence="2">Late embryogenesis abundant protein Lea5-like</fullName>
    </submittedName>
</protein>
<dbReference type="Proteomes" id="UP000228380">
    <property type="component" value="Unplaced"/>
</dbReference>
<dbReference type="GeneID" id="103703621"/>
<evidence type="ECO:0000313" key="1">
    <source>
        <dbReference type="Proteomes" id="UP000228380"/>
    </source>
</evidence>
<gene>
    <name evidence="2" type="primary">LOC103703621</name>
</gene>